<dbReference type="Proteomes" id="UP000637239">
    <property type="component" value="Chromosome 3"/>
</dbReference>
<dbReference type="GeneID" id="66981013"/>
<evidence type="ECO:0000313" key="2">
    <source>
        <dbReference type="Proteomes" id="UP000637239"/>
    </source>
</evidence>
<reference evidence="1" key="2">
    <citation type="submission" date="2021-02" db="EMBL/GenBank/DDBJ databases">
        <title>Aspergillus chevalieri M1 genome sequence.</title>
        <authorList>
            <person name="Kadooka C."/>
            <person name="Mori K."/>
            <person name="Futagami T."/>
        </authorList>
    </citation>
    <scope>NUCLEOTIDE SEQUENCE</scope>
    <source>
        <strain evidence="1">M1</strain>
    </source>
</reference>
<dbReference type="EMBL" id="AP024418">
    <property type="protein sequence ID" value="BCR86654.1"/>
    <property type="molecule type" value="Genomic_DNA"/>
</dbReference>
<evidence type="ECO:0000313" key="1">
    <source>
        <dbReference type="EMBL" id="BCR86654.1"/>
    </source>
</evidence>
<dbReference type="RefSeq" id="XP_043135176.1">
    <property type="nucleotide sequence ID" value="XM_043277281.1"/>
</dbReference>
<protein>
    <submittedName>
        <fullName evidence="1">Uncharacterized protein</fullName>
    </submittedName>
</protein>
<proteinExistence type="predicted"/>
<sequence>MEPLEQETMAASALLQSGFPFCPFPEDQLKDLPTDSVLEWVEEKLDAGQLFVVRSFDRLDTRALYCSPERTSSIFYPWNQSLFVTARPDAISAYRRKNCCVPKGLAARTSVKLGNS</sequence>
<reference evidence="1" key="1">
    <citation type="submission" date="2021-01" db="EMBL/GenBank/DDBJ databases">
        <authorList>
            <consortium name="Aspergillus chevalieri M1 genome sequencing consortium"/>
            <person name="Kazuki M."/>
            <person name="Futagami T."/>
        </authorList>
    </citation>
    <scope>NUCLEOTIDE SEQUENCE</scope>
    <source>
        <strain evidence="1">M1</strain>
    </source>
</reference>
<name>A0A7R7VL49_ASPCH</name>
<dbReference type="AlphaFoldDB" id="A0A7R7VL49"/>
<keyword evidence="2" id="KW-1185">Reference proteome</keyword>
<organism evidence="1 2">
    <name type="scientific">Aspergillus chevalieri</name>
    <name type="common">Eurotium chevalieri</name>
    <dbReference type="NCBI Taxonomy" id="182096"/>
    <lineage>
        <taxon>Eukaryota</taxon>
        <taxon>Fungi</taxon>
        <taxon>Dikarya</taxon>
        <taxon>Ascomycota</taxon>
        <taxon>Pezizomycotina</taxon>
        <taxon>Eurotiomycetes</taxon>
        <taxon>Eurotiomycetidae</taxon>
        <taxon>Eurotiales</taxon>
        <taxon>Aspergillaceae</taxon>
        <taxon>Aspergillus</taxon>
        <taxon>Aspergillus subgen. Aspergillus</taxon>
    </lineage>
</organism>
<dbReference type="KEGG" id="ache:ACHE_30641A"/>
<accession>A0A7R7VL49</accession>
<gene>
    <name evidence="1" type="ORF">ACHE_30641A</name>
</gene>